<sequence>MKNISIGESVKIAVKEFGKTIPGVGSVISVADETLATIETNKMKNNICQIQSNQNLTEVSIINLHLNDKIPKKYMDELQKNLNIYYNEREDYEDYENCVNLDCILDDIIVSEDCISLNLSVPVDRETVYEEIKILIEWTSVRCPGNLGIHIKGYSYEY</sequence>
<evidence type="ECO:0000313" key="2">
    <source>
        <dbReference type="Proteomes" id="UP000028542"/>
    </source>
</evidence>
<gene>
    <name evidence="1" type="ORF">IO99_14505</name>
</gene>
<reference evidence="1 2" key="1">
    <citation type="submission" date="2014-07" db="EMBL/GenBank/DDBJ databases">
        <title>Draft genome of Clostridium sulfidigenes 113A isolated from sediments associated with methane hydrate from Krishna Godavari basin.</title>
        <authorList>
            <person name="Honkalas V.S."/>
            <person name="Dabir A.P."/>
            <person name="Arora P."/>
            <person name="Dhakephalkar P.K."/>
        </authorList>
    </citation>
    <scope>NUCLEOTIDE SEQUENCE [LARGE SCALE GENOMIC DNA]</scope>
    <source>
        <strain evidence="1 2">113A</strain>
    </source>
</reference>
<dbReference type="AlphaFoldDB" id="A0A084J942"/>
<keyword evidence="2" id="KW-1185">Reference proteome</keyword>
<name>A0A084J942_9CLOT</name>
<comment type="caution">
    <text evidence="1">The sequence shown here is derived from an EMBL/GenBank/DDBJ whole genome shotgun (WGS) entry which is preliminary data.</text>
</comment>
<dbReference type="RefSeq" id="WP_035134444.1">
    <property type="nucleotide sequence ID" value="NZ_JPMD01000035.1"/>
</dbReference>
<proteinExistence type="predicted"/>
<organism evidence="1 2">
    <name type="scientific">Clostridium sulfidigenes</name>
    <dbReference type="NCBI Taxonomy" id="318464"/>
    <lineage>
        <taxon>Bacteria</taxon>
        <taxon>Bacillati</taxon>
        <taxon>Bacillota</taxon>
        <taxon>Clostridia</taxon>
        <taxon>Eubacteriales</taxon>
        <taxon>Clostridiaceae</taxon>
        <taxon>Clostridium</taxon>
    </lineage>
</organism>
<evidence type="ECO:0000313" key="1">
    <source>
        <dbReference type="EMBL" id="KEZ85476.1"/>
    </source>
</evidence>
<dbReference type="EMBL" id="JPMD01000035">
    <property type="protein sequence ID" value="KEZ85476.1"/>
    <property type="molecule type" value="Genomic_DNA"/>
</dbReference>
<protein>
    <submittedName>
        <fullName evidence="1">Uncharacterized protein</fullName>
    </submittedName>
</protein>
<accession>A0A084J942</accession>
<dbReference type="Proteomes" id="UP000028542">
    <property type="component" value="Unassembled WGS sequence"/>
</dbReference>